<dbReference type="GO" id="GO:0005737">
    <property type="term" value="C:cytoplasm"/>
    <property type="evidence" value="ECO:0007669"/>
    <property type="project" value="TreeGrafter"/>
</dbReference>
<dbReference type="InterPro" id="IPR050584">
    <property type="entry name" value="Cholesterol_7-desaturase"/>
</dbReference>
<keyword evidence="3" id="KW-0560">Oxidoreductase</keyword>
<dbReference type="Gene3D" id="2.102.10.10">
    <property type="entry name" value="Rieske [2Fe-2S] iron-sulphur domain"/>
    <property type="match status" value="1"/>
</dbReference>
<dbReference type="InterPro" id="IPR036922">
    <property type="entry name" value="Rieske_2Fe-2S_sf"/>
</dbReference>
<feature type="domain" description="Rieske" evidence="6">
    <location>
        <begin position="35"/>
        <end position="145"/>
    </location>
</feature>
<organism evidence="7">
    <name type="scientific">viral metagenome</name>
    <dbReference type="NCBI Taxonomy" id="1070528"/>
    <lineage>
        <taxon>unclassified sequences</taxon>
        <taxon>metagenomes</taxon>
        <taxon>organismal metagenomes</taxon>
    </lineage>
</organism>
<evidence type="ECO:0000256" key="1">
    <source>
        <dbReference type="ARBA" id="ARBA00022714"/>
    </source>
</evidence>
<dbReference type="Pfam" id="PF19112">
    <property type="entry name" value="VanA_C"/>
    <property type="match status" value="1"/>
</dbReference>
<dbReference type="PROSITE" id="PS51296">
    <property type="entry name" value="RIESKE"/>
    <property type="match status" value="1"/>
</dbReference>
<keyword evidence="4" id="KW-0408">Iron</keyword>
<sequence>MQNSMLSILLIFIFTWRGVIKLQKVEGFQPLKNLYYPVAQSSTFTSSLRKPTRIEFFNKTFVAFKKSPDSVLEMYCDVCPHMGASLSKGIIDNKGRLQCPYHGISFSNGTIENGPCFIKDRKEIQLTKKWLNSVPFIEYGNMVWSKKKLRFQEEQKMEDILYPHLPPEHFDSQYRYVEGVTEIDQYQQIVNENLLDMLHISFVHSFGNRFTPIPIDLKYEPIDEISGRSSFIYSPNTLTISTKVGGVKSVLVENEFHLPSVTVTRVTAGEIVKTVWTSSLPLKGKKTRLFWRVYRNFWRDPIFSVGDVLGDWLVSYLMRQTLEEDKWILGHVYENERFGPLRLKYDITINKYRQAIINYQKKN</sequence>
<name>A0A6C0D119_9ZZZZ</name>
<dbReference type="GO" id="GO:0046872">
    <property type="term" value="F:metal ion binding"/>
    <property type="evidence" value="ECO:0007669"/>
    <property type="project" value="UniProtKB-KW"/>
</dbReference>
<dbReference type="SUPFAM" id="SSF55961">
    <property type="entry name" value="Bet v1-like"/>
    <property type="match status" value="1"/>
</dbReference>
<protein>
    <recommendedName>
        <fullName evidence="6">Rieske domain-containing protein</fullName>
    </recommendedName>
</protein>
<dbReference type="InterPro" id="IPR044043">
    <property type="entry name" value="VanA_C_cat"/>
</dbReference>
<dbReference type="Pfam" id="PF00355">
    <property type="entry name" value="Rieske"/>
    <property type="match status" value="1"/>
</dbReference>
<evidence type="ECO:0000313" key="7">
    <source>
        <dbReference type="EMBL" id="QHT09930.1"/>
    </source>
</evidence>
<proteinExistence type="predicted"/>
<keyword evidence="2" id="KW-0479">Metal-binding</keyword>
<dbReference type="EMBL" id="MN739518">
    <property type="protein sequence ID" value="QHT09930.1"/>
    <property type="molecule type" value="Genomic_DNA"/>
</dbReference>
<dbReference type="PANTHER" id="PTHR21266">
    <property type="entry name" value="IRON-SULFUR DOMAIN CONTAINING PROTEIN"/>
    <property type="match status" value="1"/>
</dbReference>
<dbReference type="InterPro" id="IPR017941">
    <property type="entry name" value="Rieske_2Fe-2S"/>
</dbReference>
<evidence type="ECO:0000256" key="5">
    <source>
        <dbReference type="ARBA" id="ARBA00023014"/>
    </source>
</evidence>
<dbReference type="Gene3D" id="3.90.380.10">
    <property type="entry name" value="Naphthalene 1,2-dioxygenase Alpha Subunit, Chain A, domain 1"/>
    <property type="match status" value="1"/>
</dbReference>
<dbReference type="AlphaFoldDB" id="A0A6C0D119"/>
<accession>A0A6C0D119</accession>
<evidence type="ECO:0000256" key="3">
    <source>
        <dbReference type="ARBA" id="ARBA00023002"/>
    </source>
</evidence>
<dbReference type="SUPFAM" id="SSF50022">
    <property type="entry name" value="ISP domain"/>
    <property type="match status" value="1"/>
</dbReference>
<evidence type="ECO:0000256" key="2">
    <source>
        <dbReference type="ARBA" id="ARBA00022723"/>
    </source>
</evidence>
<dbReference type="PANTHER" id="PTHR21266:SF60">
    <property type="entry name" value="3-KETOSTEROID-9-ALPHA-MONOOXYGENASE, OXYGENASE COMPONENT"/>
    <property type="match status" value="1"/>
</dbReference>
<keyword evidence="1" id="KW-0001">2Fe-2S</keyword>
<evidence type="ECO:0000256" key="4">
    <source>
        <dbReference type="ARBA" id="ARBA00023004"/>
    </source>
</evidence>
<dbReference type="GO" id="GO:0016491">
    <property type="term" value="F:oxidoreductase activity"/>
    <property type="evidence" value="ECO:0007669"/>
    <property type="project" value="UniProtKB-KW"/>
</dbReference>
<reference evidence="7" key="1">
    <citation type="journal article" date="2020" name="Nature">
        <title>Giant virus diversity and host interactions through global metagenomics.</title>
        <authorList>
            <person name="Schulz F."/>
            <person name="Roux S."/>
            <person name="Paez-Espino D."/>
            <person name="Jungbluth S."/>
            <person name="Walsh D.A."/>
            <person name="Denef V.J."/>
            <person name="McMahon K.D."/>
            <person name="Konstantinidis K.T."/>
            <person name="Eloe-Fadrosh E.A."/>
            <person name="Kyrpides N.C."/>
            <person name="Woyke T."/>
        </authorList>
    </citation>
    <scope>NUCLEOTIDE SEQUENCE</scope>
    <source>
        <strain evidence="7">GVMAG-M-3300023174-104</strain>
    </source>
</reference>
<dbReference type="GO" id="GO:0051537">
    <property type="term" value="F:2 iron, 2 sulfur cluster binding"/>
    <property type="evidence" value="ECO:0007669"/>
    <property type="project" value="UniProtKB-KW"/>
</dbReference>
<keyword evidence="5" id="KW-0411">Iron-sulfur</keyword>
<evidence type="ECO:0000259" key="6">
    <source>
        <dbReference type="PROSITE" id="PS51296"/>
    </source>
</evidence>